<dbReference type="AlphaFoldDB" id="A0A9E8LVR9"/>
<evidence type="ECO:0000313" key="7">
    <source>
        <dbReference type="EMBL" id="WAA10600.1"/>
    </source>
</evidence>
<keyword evidence="2" id="KW-1003">Cell membrane</keyword>
<feature type="transmembrane region" description="Helical" evidence="6">
    <location>
        <begin position="21"/>
        <end position="40"/>
    </location>
</feature>
<reference evidence="7" key="1">
    <citation type="submission" date="2022-09" db="EMBL/GenBank/DDBJ databases">
        <title>Complete Genomes of Fervidibacillus albus and Fervidibacillus halotolerans isolated from tidal flat sediments.</title>
        <authorList>
            <person name="Kwon K.K."/>
            <person name="Yang S.-H."/>
            <person name="Park M.J."/>
            <person name="Oh H.-M."/>
        </authorList>
    </citation>
    <scope>NUCLEOTIDE SEQUENCE</scope>
    <source>
        <strain evidence="7">MEBiC13591</strain>
    </source>
</reference>
<name>A0A9E8LVR9_9BACI</name>
<evidence type="ECO:0000256" key="6">
    <source>
        <dbReference type="SAM" id="Phobius"/>
    </source>
</evidence>
<dbReference type="KEGG" id="faf:OE104_04590"/>
<dbReference type="EMBL" id="CP106878">
    <property type="protein sequence ID" value="WAA10600.1"/>
    <property type="molecule type" value="Genomic_DNA"/>
</dbReference>
<evidence type="ECO:0000256" key="4">
    <source>
        <dbReference type="ARBA" id="ARBA00022989"/>
    </source>
</evidence>
<evidence type="ECO:0000256" key="3">
    <source>
        <dbReference type="ARBA" id="ARBA00022692"/>
    </source>
</evidence>
<feature type="transmembrane region" description="Helical" evidence="6">
    <location>
        <begin position="52"/>
        <end position="73"/>
    </location>
</feature>
<keyword evidence="3 6" id="KW-0812">Transmembrane</keyword>
<dbReference type="InterPro" id="IPR014257">
    <property type="entry name" value="Cyt_c_oxidase_su4_bacillaceae"/>
</dbReference>
<evidence type="ECO:0000256" key="2">
    <source>
        <dbReference type="ARBA" id="ARBA00022475"/>
    </source>
</evidence>
<evidence type="ECO:0000256" key="5">
    <source>
        <dbReference type="ARBA" id="ARBA00023136"/>
    </source>
</evidence>
<accession>A0A9E8LVR9</accession>
<keyword evidence="4 6" id="KW-1133">Transmembrane helix</keyword>
<feature type="transmembrane region" description="Helical" evidence="6">
    <location>
        <begin position="85"/>
        <end position="106"/>
    </location>
</feature>
<dbReference type="InterPro" id="IPR005171">
    <property type="entry name" value="Cyt_c_oxidase_su4_prok"/>
</dbReference>
<dbReference type="GO" id="GO:0005886">
    <property type="term" value="C:plasma membrane"/>
    <property type="evidence" value="ECO:0007669"/>
    <property type="project" value="UniProtKB-SubCell"/>
</dbReference>
<dbReference type="NCBIfam" id="TIGR02908">
    <property type="entry name" value="CoxD_Bacillus"/>
    <property type="match status" value="1"/>
</dbReference>
<gene>
    <name evidence="7" type="primary">ctaF</name>
    <name evidence="7" type="ORF">OE104_04590</name>
</gene>
<keyword evidence="5 6" id="KW-0472">Membrane</keyword>
<organism evidence="7 8">
    <name type="scientific">Fervidibacillus albus</name>
    <dbReference type="NCBI Taxonomy" id="2980026"/>
    <lineage>
        <taxon>Bacteria</taxon>
        <taxon>Bacillati</taxon>
        <taxon>Bacillota</taxon>
        <taxon>Bacilli</taxon>
        <taxon>Bacillales</taxon>
        <taxon>Bacillaceae</taxon>
        <taxon>Fervidibacillus</taxon>
    </lineage>
</organism>
<dbReference type="Proteomes" id="UP001164718">
    <property type="component" value="Chromosome"/>
</dbReference>
<evidence type="ECO:0000256" key="1">
    <source>
        <dbReference type="ARBA" id="ARBA00004651"/>
    </source>
</evidence>
<protein>
    <submittedName>
        <fullName evidence="7">Cytochrome c oxidase subunit IVB</fullName>
    </submittedName>
</protein>
<sequence length="107" mass="12804">MEQKSIHRTMEYRRMKSAKEMRHQLITFILMIFFTIIAFVSVAYHDLFPAKFVVPFILLLATIQVIFQLYYFMHASHKGHEMPMLFMYSGVFAAFLTILAFLTIVWW</sequence>
<keyword evidence="8" id="KW-1185">Reference proteome</keyword>
<dbReference type="RefSeq" id="WP_275418396.1">
    <property type="nucleotide sequence ID" value="NZ_CP106878.1"/>
</dbReference>
<evidence type="ECO:0000313" key="8">
    <source>
        <dbReference type="Proteomes" id="UP001164718"/>
    </source>
</evidence>
<dbReference type="Pfam" id="PF03626">
    <property type="entry name" value="COX4_pro"/>
    <property type="match status" value="1"/>
</dbReference>
<proteinExistence type="predicted"/>
<comment type="subcellular location">
    <subcellularLocation>
        <location evidence="1">Cell membrane</location>
        <topology evidence="1">Multi-pass membrane protein</topology>
    </subcellularLocation>
</comment>